<dbReference type="InterPro" id="IPR027417">
    <property type="entry name" value="P-loop_NTPase"/>
</dbReference>
<feature type="domain" description="ABC transporter" evidence="3">
    <location>
        <begin position="31"/>
        <end position="277"/>
    </location>
</feature>
<proteinExistence type="predicted"/>
<dbReference type="eggNOG" id="COG1120">
    <property type="taxonomic scope" value="Bacteria"/>
</dbReference>
<dbReference type="PROSITE" id="PS50893">
    <property type="entry name" value="ABC_TRANSPORTER_2"/>
    <property type="match status" value="1"/>
</dbReference>
<evidence type="ECO:0000259" key="3">
    <source>
        <dbReference type="PROSITE" id="PS50893"/>
    </source>
</evidence>
<evidence type="ECO:0000256" key="2">
    <source>
        <dbReference type="ARBA" id="ARBA00022840"/>
    </source>
</evidence>
<dbReference type="KEGG" id="prw:PsycPRwf_1510"/>
<gene>
    <name evidence="4" type="ordered locus">PsycPRwf_1510</name>
</gene>
<dbReference type="SMART" id="SM00382">
    <property type="entry name" value="AAA"/>
    <property type="match status" value="1"/>
</dbReference>
<accession>A5WFL2</accession>
<dbReference type="Gene3D" id="3.40.50.300">
    <property type="entry name" value="P-loop containing nucleotide triphosphate hydrolases"/>
    <property type="match status" value="1"/>
</dbReference>
<dbReference type="InterPro" id="IPR003593">
    <property type="entry name" value="AAA+_ATPase"/>
</dbReference>
<sequence>MTADLATSCLERSAIMSSPLAPKSSQATELCHIHNLQVCAGQKKLLDVPHLQLYAKQLTTFIGPNGAGKSTLLHSLLNCTGHTRLKTTGTINYVMANTDGSPHRNTPHSLISQGKIAWVGQHEQFELPLNVLQYALLGVSPQLAWYQTPNVAQTTKARELLYQFELIHLQDRRVSGLSGGEKQRLAVVRALMQDTQILLLDEPTNHLDIRHQRFLLQYLKELVSTAHKTLLVVLHDLTLAYRYSDHVVLMDKGAVVAHGSPEHVMTQERLSGVYQTPIETYDTPNGRLFVS</sequence>
<dbReference type="EMBL" id="CP000713">
    <property type="protein sequence ID" value="ABQ94453.1"/>
    <property type="molecule type" value="Genomic_DNA"/>
</dbReference>
<dbReference type="PANTHER" id="PTHR42794:SF2">
    <property type="entry name" value="ABC TRANSPORTER ATP-BINDING PROTEIN"/>
    <property type="match status" value="1"/>
</dbReference>
<reference evidence="4" key="1">
    <citation type="submission" date="2007-05" db="EMBL/GenBank/DDBJ databases">
        <title>Complete sequence of chromosome of Psychrobacter sp. PRwf-1.</title>
        <authorList>
            <consortium name="US DOE Joint Genome Institute"/>
            <person name="Copeland A."/>
            <person name="Lucas S."/>
            <person name="Lapidus A."/>
            <person name="Barry K."/>
            <person name="Detter J.C."/>
            <person name="Glavina del Rio T."/>
            <person name="Hammon N."/>
            <person name="Israni S."/>
            <person name="Dalin E."/>
            <person name="Tice H."/>
            <person name="Pitluck S."/>
            <person name="Chain P."/>
            <person name="Malfatti S."/>
            <person name="Shin M."/>
            <person name="Vergez L."/>
            <person name="Schmutz J."/>
            <person name="Larimer F."/>
            <person name="Land M."/>
            <person name="Hauser L."/>
            <person name="Kyrpides N."/>
            <person name="Kim E."/>
            <person name="Tiedje J."/>
            <person name="Richardson P."/>
        </authorList>
    </citation>
    <scope>NUCLEOTIDE SEQUENCE [LARGE SCALE GENOMIC DNA]</scope>
    <source>
        <strain evidence="4">PRwf-1</strain>
    </source>
</reference>
<dbReference type="Pfam" id="PF00005">
    <property type="entry name" value="ABC_tran"/>
    <property type="match status" value="1"/>
</dbReference>
<organism evidence="4">
    <name type="scientific">Psychrobacter sp. (strain PRwf-1)</name>
    <dbReference type="NCBI Taxonomy" id="349106"/>
    <lineage>
        <taxon>Bacteria</taxon>
        <taxon>Pseudomonadati</taxon>
        <taxon>Pseudomonadota</taxon>
        <taxon>Gammaproteobacteria</taxon>
        <taxon>Moraxellales</taxon>
        <taxon>Moraxellaceae</taxon>
        <taxon>Psychrobacter</taxon>
    </lineage>
</organism>
<dbReference type="GO" id="GO:0016887">
    <property type="term" value="F:ATP hydrolysis activity"/>
    <property type="evidence" value="ECO:0007669"/>
    <property type="project" value="InterPro"/>
</dbReference>
<dbReference type="InterPro" id="IPR003439">
    <property type="entry name" value="ABC_transporter-like_ATP-bd"/>
</dbReference>
<keyword evidence="1" id="KW-0547">Nucleotide-binding</keyword>
<dbReference type="STRING" id="349106.PsycPRwf_1510"/>
<dbReference type="AlphaFoldDB" id="A5WFL2"/>
<dbReference type="InterPro" id="IPR017871">
    <property type="entry name" value="ABC_transporter-like_CS"/>
</dbReference>
<dbReference type="GO" id="GO:0005524">
    <property type="term" value="F:ATP binding"/>
    <property type="evidence" value="ECO:0007669"/>
    <property type="project" value="UniProtKB-KW"/>
</dbReference>
<dbReference type="PROSITE" id="PS00211">
    <property type="entry name" value="ABC_TRANSPORTER_1"/>
    <property type="match status" value="1"/>
</dbReference>
<dbReference type="HOGENOM" id="CLU_000604_1_11_6"/>
<dbReference type="CDD" id="cd03214">
    <property type="entry name" value="ABC_Iron-Siderophores_B12_Hemin"/>
    <property type="match status" value="1"/>
</dbReference>
<evidence type="ECO:0000256" key="1">
    <source>
        <dbReference type="ARBA" id="ARBA00022741"/>
    </source>
</evidence>
<evidence type="ECO:0000313" key="4">
    <source>
        <dbReference type="EMBL" id="ABQ94453.1"/>
    </source>
</evidence>
<dbReference type="PANTHER" id="PTHR42794">
    <property type="entry name" value="HEMIN IMPORT ATP-BINDING PROTEIN HMUV"/>
    <property type="match status" value="1"/>
</dbReference>
<dbReference type="SUPFAM" id="SSF52540">
    <property type="entry name" value="P-loop containing nucleoside triphosphate hydrolases"/>
    <property type="match status" value="1"/>
</dbReference>
<name>A5WFL2_PSYWF</name>
<protein>
    <submittedName>
        <fullName evidence="4">ABC transporter related protein</fullName>
    </submittedName>
</protein>
<keyword evidence="2" id="KW-0067">ATP-binding</keyword>